<evidence type="ECO:0000313" key="3">
    <source>
        <dbReference type="EMBL" id="EPQ28979.1"/>
    </source>
</evidence>
<name>A0A061H945_9BASI</name>
<evidence type="ECO:0000313" key="4">
    <source>
        <dbReference type="Proteomes" id="UP000053664"/>
    </source>
</evidence>
<feature type="compositionally biased region" description="Acidic residues" evidence="2">
    <location>
        <begin position="93"/>
        <end position="104"/>
    </location>
</feature>
<protein>
    <submittedName>
        <fullName evidence="3">Uncharacterized protein</fullName>
    </submittedName>
</protein>
<dbReference type="Proteomes" id="UP000053664">
    <property type="component" value="Unassembled WGS sequence"/>
</dbReference>
<evidence type="ECO:0000256" key="1">
    <source>
        <dbReference type="SAM" id="Coils"/>
    </source>
</evidence>
<dbReference type="RefSeq" id="XP_007878977.1">
    <property type="nucleotide sequence ID" value="XM_007880786.1"/>
</dbReference>
<organism evidence="3 4">
    <name type="scientific">Pseudozyma flocculosa PF-1</name>
    <dbReference type="NCBI Taxonomy" id="1277687"/>
    <lineage>
        <taxon>Eukaryota</taxon>
        <taxon>Fungi</taxon>
        <taxon>Dikarya</taxon>
        <taxon>Basidiomycota</taxon>
        <taxon>Ustilaginomycotina</taxon>
        <taxon>Ustilaginomycetes</taxon>
        <taxon>Ustilaginales</taxon>
        <taxon>Ustilaginaceae</taxon>
        <taxon>Pseudozyma</taxon>
    </lineage>
</organism>
<keyword evidence="1" id="KW-0175">Coiled coil</keyword>
<feature type="compositionally biased region" description="Basic and acidic residues" evidence="2">
    <location>
        <begin position="66"/>
        <end position="89"/>
    </location>
</feature>
<feature type="region of interest" description="Disordered" evidence="2">
    <location>
        <begin position="1"/>
        <end position="126"/>
    </location>
</feature>
<dbReference type="HOGENOM" id="CLU_960189_0_0_1"/>
<feature type="compositionally biased region" description="Polar residues" evidence="2">
    <location>
        <begin position="1"/>
        <end position="28"/>
    </location>
</feature>
<dbReference type="AlphaFoldDB" id="A0A061H945"/>
<evidence type="ECO:0000256" key="2">
    <source>
        <dbReference type="SAM" id="MobiDB-lite"/>
    </source>
</evidence>
<feature type="coiled-coil region" evidence="1">
    <location>
        <begin position="200"/>
        <end position="234"/>
    </location>
</feature>
<proteinExistence type="predicted"/>
<accession>A0A061H945</accession>
<dbReference type="KEGG" id="pfp:PFL1_03269"/>
<reference evidence="3 4" key="1">
    <citation type="journal article" date="2013" name="Plant Cell">
        <title>The transition from a phytopathogenic smut ancestor to an anamorphic biocontrol agent deciphered by comparative whole-genome analysis.</title>
        <authorList>
            <person name="Lefebvre F."/>
            <person name="Joly D.L."/>
            <person name="Labbe C."/>
            <person name="Teichmann B."/>
            <person name="Linning R."/>
            <person name="Belzile F."/>
            <person name="Bakkeren G."/>
            <person name="Belanger R.R."/>
        </authorList>
    </citation>
    <scope>NUCLEOTIDE SEQUENCE [LARGE SCALE GENOMIC DNA]</scope>
    <source>
        <strain evidence="3 4">PF-1</strain>
    </source>
</reference>
<gene>
    <name evidence="3" type="ORF">PFL1_03269</name>
</gene>
<sequence>MKQRNSNNKSNAGTDSSRNHASPASEPTTVMPVTRRRVDPDTRGISLSSPAIRAIGTSPTRRRSLLRFDKKRPEDEDKAAKERKTRSEASDQSSDESDEEASIEEEAKRKQREAEIGQARKQKEAKVQDMLAKLREPLEVLKAEHERRTVDAIRDAFAKVIGSLDAMAEHTDDFGESFRIANETHAELCTEMAELSDNYRQNVEESIHAISRHLDRLEEAYTARQANRDRFNREVEQLHEGFATKIDGMHKEWAVRKRKLLADMAQANDTTQDEKELRQTLAEMLGGMGD</sequence>
<feature type="compositionally biased region" description="Basic and acidic residues" evidence="2">
    <location>
        <begin position="105"/>
        <end position="115"/>
    </location>
</feature>
<dbReference type="EMBL" id="KE361632">
    <property type="protein sequence ID" value="EPQ28979.1"/>
    <property type="molecule type" value="Genomic_DNA"/>
</dbReference>
<dbReference type="GeneID" id="19317379"/>